<evidence type="ECO:0000259" key="2">
    <source>
        <dbReference type="Pfam" id="PF12690"/>
    </source>
</evidence>
<accession>A0ABZ2Y611</accession>
<sequence length="327" mass="37439">MMNKNILRNTIIAGALSTMMVVPSLAQNINVVPISIKEGEVIPISYKMDHWAQIHKEKLLSTYDVEAIFKDKDLNAPITVKDFKNLIQLSISQEYGNVPAGVTRETIVYELTKIWAEKTGRNLETVPVIKMLIYQDTDQIDIKYNHGVMVAYMLDIAKGRETRKFDPKAFVTYGELAALVNNTDKAIQKELRSNPPSIAPGKFETRGTYEVKEDKVVFDFEIISHYTELKELKLGSGQQFELTITDEKGEEVYRYSDGKFFTLALLYKELNPGEILKWQDEWDKTNKEGEKLESGKYNAEIKILAIFEEGEEKIEESQLTTVMEFNL</sequence>
<dbReference type="InterPro" id="IPR020481">
    <property type="entry name" value="Intracell_prot_inh_BsuPI"/>
</dbReference>
<dbReference type="RefSeq" id="WP_341876876.1">
    <property type="nucleotide sequence ID" value="NZ_CP121687.1"/>
</dbReference>
<name>A0ABZ2Y611_9FIRM</name>
<proteinExistence type="predicted"/>
<keyword evidence="4" id="KW-1185">Reference proteome</keyword>
<gene>
    <name evidence="3" type="ORF">QBE51_14115</name>
</gene>
<protein>
    <recommendedName>
        <fullName evidence="2">Intracellular proteinase inhibitor BsuPI domain-containing protein</fullName>
    </recommendedName>
</protein>
<feature type="chain" id="PRO_5045703150" description="Intracellular proteinase inhibitor BsuPI domain-containing protein" evidence="1">
    <location>
        <begin position="27"/>
        <end position="327"/>
    </location>
</feature>
<keyword evidence="1" id="KW-0732">Signal</keyword>
<feature type="signal peptide" evidence="1">
    <location>
        <begin position="1"/>
        <end position="26"/>
    </location>
</feature>
<dbReference type="Gene3D" id="2.60.40.2360">
    <property type="entry name" value="Intracellular proteinase inhibitor BsuPI"/>
    <property type="match status" value="1"/>
</dbReference>
<dbReference type="Proteomes" id="UP001486565">
    <property type="component" value="Chromosome"/>
</dbReference>
<feature type="domain" description="Intracellular proteinase inhibitor BsuPI" evidence="2">
    <location>
        <begin position="204"/>
        <end position="304"/>
    </location>
</feature>
<dbReference type="Pfam" id="PF12690">
    <property type="entry name" value="BsuPI"/>
    <property type="match status" value="1"/>
</dbReference>
<evidence type="ECO:0000313" key="4">
    <source>
        <dbReference type="Proteomes" id="UP001486565"/>
    </source>
</evidence>
<evidence type="ECO:0000256" key="1">
    <source>
        <dbReference type="SAM" id="SignalP"/>
    </source>
</evidence>
<organism evidence="3 4">
    <name type="scientific">Defluviitalea saccharophila</name>
    <dbReference type="NCBI Taxonomy" id="879970"/>
    <lineage>
        <taxon>Bacteria</taxon>
        <taxon>Bacillati</taxon>
        <taxon>Bacillota</taxon>
        <taxon>Clostridia</taxon>
        <taxon>Lachnospirales</taxon>
        <taxon>Defluviitaleaceae</taxon>
        <taxon>Defluviitalea</taxon>
    </lineage>
</organism>
<evidence type="ECO:0000313" key="3">
    <source>
        <dbReference type="EMBL" id="WZL69889.1"/>
    </source>
</evidence>
<dbReference type="EMBL" id="CP121687">
    <property type="protein sequence ID" value="WZL69889.1"/>
    <property type="molecule type" value="Genomic_DNA"/>
</dbReference>
<reference evidence="3 4" key="1">
    <citation type="submission" date="2023-03" db="EMBL/GenBank/DDBJ databases">
        <title>Novel Species.</title>
        <authorList>
            <person name="Ma S."/>
        </authorList>
    </citation>
    <scope>NUCLEOTIDE SEQUENCE [LARGE SCALE GENOMIC DNA]</scope>
    <source>
        <strain evidence="3 4">LIND6LT2</strain>
    </source>
</reference>
<dbReference type="InterPro" id="IPR038144">
    <property type="entry name" value="IPI"/>
</dbReference>